<reference evidence="9 10" key="1">
    <citation type="submission" date="2017-08" db="EMBL/GenBank/DDBJ databases">
        <title>USMARCv1.0.</title>
        <authorList>
            <person name="Hannum G.I."/>
            <person name="Koren S."/>
            <person name="Schroeder S.G."/>
            <person name="Chin S.C."/>
            <person name="Nonneman D.J."/>
            <person name="Becker S.A."/>
            <person name="Rosen B.D."/>
            <person name="Bickhart D.M."/>
            <person name="Putnam N.H."/>
            <person name="Green R.E."/>
            <person name="Tuggle C.K."/>
            <person name="Liu H."/>
            <person name="Rohrer G.A."/>
            <person name="Warr A."/>
            <person name="Hall R."/>
            <person name="Kim K."/>
            <person name="Hume D.A."/>
            <person name="Talbot R."/>
            <person name="Chow W."/>
            <person name="Howe K."/>
            <person name="Schwartz A.S."/>
            <person name="Watson M."/>
            <person name="Archibald A.L."/>
            <person name="Phillippy A.M."/>
            <person name="Smith T.P.L."/>
        </authorList>
    </citation>
    <scope>NUCLEOTIDE SEQUENCE [LARGE SCALE GENOMIC DNA]</scope>
</reference>
<dbReference type="Ensembl" id="ENSSSCT00070037766.1">
    <property type="protein sequence ID" value="ENSSSCP00070031586.1"/>
    <property type="gene ID" value="ENSSSCG00070019119.1"/>
</dbReference>
<dbReference type="UniPathway" id="UPA00143"/>
<feature type="domain" description="RanBP2-type" evidence="8">
    <location>
        <begin position="631"/>
        <end position="656"/>
    </location>
</feature>
<dbReference type="InterPro" id="IPR036443">
    <property type="entry name" value="Znf_RanBP2_sf"/>
</dbReference>
<dbReference type="InterPro" id="IPR001876">
    <property type="entry name" value="Znf_RanBP2"/>
</dbReference>
<feature type="region of interest" description="Disordered" evidence="7">
    <location>
        <begin position="157"/>
        <end position="209"/>
    </location>
</feature>
<dbReference type="GO" id="GO:0008270">
    <property type="term" value="F:zinc ion binding"/>
    <property type="evidence" value="ECO:0007669"/>
    <property type="project" value="UniProtKB-KW"/>
</dbReference>
<dbReference type="FunFam" id="2.30.30.380:FF:000014">
    <property type="entry name" value="sharpin isoform X1"/>
    <property type="match status" value="1"/>
</dbReference>
<dbReference type="Gene3D" id="2.30.29.30">
    <property type="entry name" value="Pleckstrin-homology domain (PH domain)/Phosphotyrosine-binding domain (PTB)"/>
    <property type="match status" value="2"/>
</dbReference>
<dbReference type="PROSITE" id="PS01358">
    <property type="entry name" value="ZF_RANBP2_1"/>
    <property type="match status" value="1"/>
</dbReference>
<feature type="compositionally biased region" description="Low complexity" evidence="7">
    <location>
        <begin position="200"/>
        <end position="209"/>
    </location>
</feature>
<dbReference type="AlphaFoldDB" id="A0A4X1UNH2"/>
<evidence type="ECO:0000256" key="6">
    <source>
        <dbReference type="PROSITE-ProRule" id="PRU00322"/>
    </source>
</evidence>
<feature type="compositionally biased region" description="Gly residues" evidence="7">
    <location>
        <begin position="186"/>
        <end position="196"/>
    </location>
</feature>
<dbReference type="SUPFAM" id="SSF54236">
    <property type="entry name" value="Ubiquitin-like"/>
    <property type="match status" value="1"/>
</dbReference>
<keyword evidence="2" id="KW-0479">Metal-binding</keyword>
<keyword evidence="4" id="KW-0833">Ubl conjugation pathway</keyword>
<evidence type="ECO:0000256" key="4">
    <source>
        <dbReference type="ARBA" id="ARBA00022786"/>
    </source>
</evidence>
<evidence type="ECO:0000256" key="7">
    <source>
        <dbReference type="SAM" id="MobiDB-lite"/>
    </source>
</evidence>
<dbReference type="Proteomes" id="UP000314985">
    <property type="component" value="Chromosome 4"/>
</dbReference>
<sequence length="690" mass="73467">MARSSRRDRELAQPFGGLPAAQSCLMLLLAVAPVHHPLRRANTPSPLALIGHDPRRLRPRWLPGFPGGACGLVRCGQDREAGPAAGGRPEGAWERCLASARRGPLCCSPRPTLWGLPVVASVFILDTLPRVRASRPSLALPNPETLGRVLPGRSGRVGLRRFGGARNPRLAAPVSGRRRRSAPRGHGSGLRGPGRGRTGDGASSGRRGRLLGPGSPAVLLAVHAAVRPLGAGPDAEAQLRRLQLSADPERPGRFRLELLGAGHGAVSGSSRGAAGARSFRSPAAPGSGFFPCFCLLARRLEVTLVPPFIGRLRRFHKIIRVKGLGQCQWSTHVTSCSFDHLAVCAGGEALSPDSPPPQVGLEWPLESVYYTVRGPSQHELQPPPGGPGTLGLHFTDPQEAQRWAALVRSATMEGQNGLPPALGPDTCPVSPPSPLEVPTPKAPQPKVHLPWSPGDLLEKEELAGRLAQAIESGDEKRAAEAAATLAQHHAALRIQLQEACFPPGPVRLQVTVEDAASSAHVSLQVHPHCTVRALQEQVFSEFGFPPAVQRWVIGRCLCAPECSLASYGVRRDGDPAFLYLLSAPREAPGRNPQRPHKTEGDLGRLFPQSLGLPRAPQPASSSLPTPLQPGWSCPSCTFINAPSRPGCEMCSTQRPWAWDTLPTGSTQQVTRREDGPRSLDPLLNLSGNLS</sequence>
<protein>
    <recommendedName>
        <fullName evidence="8">RanBP2-type domain-containing protein</fullName>
    </recommendedName>
</protein>
<comment type="pathway">
    <text evidence="1">Protein modification; protein ubiquitination.</text>
</comment>
<evidence type="ECO:0000259" key="8">
    <source>
        <dbReference type="PROSITE" id="PS50199"/>
    </source>
</evidence>
<evidence type="ECO:0000256" key="3">
    <source>
        <dbReference type="ARBA" id="ARBA00022771"/>
    </source>
</evidence>
<evidence type="ECO:0000256" key="2">
    <source>
        <dbReference type="ARBA" id="ARBA00022723"/>
    </source>
</evidence>
<dbReference type="InterPro" id="IPR057468">
    <property type="entry name" value="HOIL-1/Sharpin_LTM"/>
</dbReference>
<evidence type="ECO:0000256" key="5">
    <source>
        <dbReference type="ARBA" id="ARBA00022833"/>
    </source>
</evidence>
<dbReference type="InterPro" id="IPR051628">
    <property type="entry name" value="LUBAC_E3_Ligases"/>
</dbReference>
<dbReference type="FunFam" id="3.10.20.90:FF:000130">
    <property type="entry name" value="SHANK-associated RH domain interactor"/>
    <property type="match status" value="1"/>
</dbReference>
<dbReference type="InterPro" id="IPR011993">
    <property type="entry name" value="PH-like_dom_sf"/>
</dbReference>
<dbReference type="InterPro" id="IPR029071">
    <property type="entry name" value="Ubiquitin-like_domsf"/>
</dbReference>
<proteinExistence type="predicted"/>
<dbReference type="Pfam" id="PF16764">
    <property type="entry name" value="Sharpin_PH"/>
    <property type="match status" value="2"/>
</dbReference>
<evidence type="ECO:0000313" key="9">
    <source>
        <dbReference type="Ensembl" id="ENSSSCP00070031586.1"/>
    </source>
</evidence>
<dbReference type="InterPro" id="IPR031912">
    <property type="entry name" value="Sharpin_PH"/>
</dbReference>
<evidence type="ECO:0000313" key="10">
    <source>
        <dbReference type="Proteomes" id="UP000314985"/>
    </source>
</evidence>
<accession>A0A4X1UNH2</accession>
<dbReference type="PROSITE" id="PS50199">
    <property type="entry name" value="ZF_RANBP2_2"/>
    <property type="match status" value="1"/>
</dbReference>
<dbReference type="CDD" id="cd01799">
    <property type="entry name" value="Ubl_HOIL1"/>
    <property type="match status" value="1"/>
</dbReference>
<keyword evidence="5" id="KW-0862">Zinc</keyword>
<dbReference type="GO" id="GO:0016567">
    <property type="term" value="P:protein ubiquitination"/>
    <property type="evidence" value="ECO:0007669"/>
    <property type="project" value="UniProtKB-UniPathway"/>
</dbReference>
<organism evidence="9 10">
    <name type="scientific">Sus scrofa</name>
    <name type="common">Pig</name>
    <dbReference type="NCBI Taxonomy" id="9823"/>
    <lineage>
        <taxon>Eukaryota</taxon>
        <taxon>Metazoa</taxon>
        <taxon>Chordata</taxon>
        <taxon>Craniata</taxon>
        <taxon>Vertebrata</taxon>
        <taxon>Euteleostomi</taxon>
        <taxon>Mammalia</taxon>
        <taxon>Eutheria</taxon>
        <taxon>Laurasiatheria</taxon>
        <taxon>Artiodactyla</taxon>
        <taxon>Suina</taxon>
        <taxon>Suidae</taxon>
        <taxon>Sus</taxon>
    </lineage>
</organism>
<dbReference type="PROSITE" id="PS51257">
    <property type="entry name" value="PROKAR_LIPOPROTEIN"/>
    <property type="match status" value="1"/>
</dbReference>
<dbReference type="Pfam" id="PF25393">
    <property type="entry name" value="LTM"/>
    <property type="match status" value="1"/>
</dbReference>
<feature type="region of interest" description="Disordered" evidence="7">
    <location>
        <begin position="661"/>
        <end position="690"/>
    </location>
</feature>
<reference evidence="9" key="2">
    <citation type="submission" date="2025-08" db="UniProtKB">
        <authorList>
            <consortium name="Ensembl"/>
        </authorList>
    </citation>
    <scope>IDENTIFICATION</scope>
</reference>
<dbReference type="Gene3D" id="3.10.20.90">
    <property type="entry name" value="Phosphatidylinositol 3-kinase Catalytic Subunit, Chain A, domain 1"/>
    <property type="match status" value="1"/>
</dbReference>
<dbReference type="PANTHER" id="PTHR22770">
    <property type="entry name" value="UBIQUITIN CONJUGATING ENZYME 7 INTERACTING PROTEIN-RELATED"/>
    <property type="match status" value="1"/>
</dbReference>
<name>A0A4X1UNH2_PIG</name>
<feature type="region of interest" description="Disordered" evidence="7">
    <location>
        <begin position="584"/>
        <end position="626"/>
    </location>
</feature>
<dbReference type="SMART" id="SM00547">
    <property type="entry name" value="ZnF_RBZ"/>
    <property type="match status" value="1"/>
</dbReference>
<evidence type="ECO:0000256" key="1">
    <source>
        <dbReference type="ARBA" id="ARBA00004906"/>
    </source>
</evidence>
<dbReference type="SUPFAM" id="SSF90209">
    <property type="entry name" value="Ran binding protein zinc finger-like"/>
    <property type="match status" value="1"/>
</dbReference>
<keyword evidence="3 6" id="KW-0863">Zinc-finger</keyword>
<dbReference type="PANTHER" id="PTHR22770:SF43">
    <property type="entry name" value="SHARPIN"/>
    <property type="match status" value="1"/>
</dbReference>
<dbReference type="Gene3D" id="2.30.30.380">
    <property type="entry name" value="Zn-finger domain of Sec23/24"/>
    <property type="match status" value="1"/>
</dbReference>